<feature type="repeat" description="PPR" evidence="2">
    <location>
        <begin position="502"/>
        <end position="536"/>
    </location>
</feature>
<dbReference type="PANTHER" id="PTHR47926">
    <property type="entry name" value="PENTATRICOPEPTIDE REPEAT-CONTAINING PROTEIN"/>
    <property type="match status" value="1"/>
</dbReference>
<dbReference type="GO" id="GO:0003723">
    <property type="term" value="F:RNA binding"/>
    <property type="evidence" value="ECO:0007669"/>
    <property type="project" value="InterPro"/>
</dbReference>
<protein>
    <recommendedName>
        <fullName evidence="5">Pentatricopeptide repeat-containing protein</fullName>
    </recommendedName>
</protein>
<keyword evidence="1" id="KW-0677">Repeat</keyword>
<dbReference type="OMA" id="FEACGRF"/>
<dbReference type="NCBIfam" id="TIGR00756">
    <property type="entry name" value="PPR"/>
    <property type="match status" value="10"/>
</dbReference>
<dbReference type="InterPro" id="IPR046960">
    <property type="entry name" value="PPR_At4g14850-like_plant"/>
</dbReference>
<dbReference type="InterPro" id="IPR002885">
    <property type="entry name" value="PPR_rpt"/>
</dbReference>
<feature type="repeat" description="PPR" evidence="2">
    <location>
        <begin position="206"/>
        <end position="240"/>
    </location>
</feature>
<name>A0A7N0VFH5_KALFE</name>
<evidence type="ECO:0000313" key="4">
    <source>
        <dbReference type="Proteomes" id="UP000594263"/>
    </source>
</evidence>
<dbReference type="SUPFAM" id="SSF81901">
    <property type="entry name" value="HCP-like"/>
    <property type="match status" value="1"/>
</dbReference>
<dbReference type="InterPro" id="IPR011990">
    <property type="entry name" value="TPR-like_helical_dom_sf"/>
</dbReference>
<feature type="repeat" description="PPR" evidence="2">
    <location>
        <begin position="339"/>
        <end position="373"/>
    </location>
</feature>
<dbReference type="Gramene" id="Kaladp0630s0046.1.v1.1">
    <property type="protein sequence ID" value="Kaladp0630s0046.1.v1.1.CDS.1"/>
    <property type="gene ID" value="Kaladp0630s0046.v1.1"/>
</dbReference>
<dbReference type="Proteomes" id="UP000594263">
    <property type="component" value="Unplaced"/>
</dbReference>
<keyword evidence="4" id="KW-1185">Reference proteome</keyword>
<dbReference type="Pfam" id="PF20431">
    <property type="entry name" value="E_motif"/>
    <property type="match status" value="1"/>
</dbReference>
<feature type="repeat" description="PPR" evidence="2">
    <location>
        <begin position="401"/>
        <end position="435"/>
    </location>
</feature>
<reference evidence="3" key="1">
    <citation type="submission" date="2021-01" db="UniProtKB">
        <authorList>
            <consortium name="EnsemblPlants"/>
        </authorList>
    </citation>
    <scope>IDENTIFICATION</scope>
</reference>
<dbReference type="PANTHER" id="PTHR47926:SF404">
    <property type="entry name" value="(PPR) REPEAT-CONTAINING PROTEIN, PUTATIVE-RELATED"/>
    <property type="match status" value="1"/>
</dbReference>
<dbReference type="AlphaFoldDB" id="A0A7N0VFH5"/>
<evidence type="ECO:0008006" key="5">
    <source>
        <dbReference type="Google" id="ProtNLM"/>
    </source>
</evidence>
<dbReference type="Pfam" id="PF13041">
    <property type="entry name" value="PPR_2"/>
    <property type="match status" value="3"/>
</dbReference>
<evidence type="ECO:0000256" key="2">
    <source>
        <dbReference type="PROSITE-ProRule" id="PRU00708"/>
    </source>
</evidence>
<dbReference type="GO" id="GO:0009451">
    <property type="term" value="P:RNA modification"/>
    <property type="evidence" value="ECO:0007669"/>
    <property type="project" value="InterPro"/>
</dbReference>
<dbReference type="PROSITE" id="PS51375">
    <property type="entry name" value="PPR"/>
    <property type="match status" value="7"/>
</dbReference>
<organism evidence="3 4">
    <name type="scientific">Kalanchoe fedtschenkoi</name>
    <name type="common">Lavender scallops</name>
    <name type="synonym">South American air plant</name>
    <dbReference type="NCBI Taxonomy" id="63787"/>
    <lineage>
        <taxon>Eukaryota</taxon>
        <taxon>Viridiplantae</taxon>
        <taxon>Streptophyta</taxon>
        <taxon>Embryophyta</taxon>
        <taxon>Tracheophyta</taxon>
        <taxon>Spermatophyta</taxon>
        <taxon>Magnoliopsida</taxon>
        <taxon>eudicotyledons</taxon>
        <taxon>Gunneridae</taxon>
        <taxon>Pentapetalae</taxon>
        <taxon>Saxifragales</taxon>
        <taxon>Crassulaceae</taxon>
        <taxon>Kalanchoe</taxon>
    </lineage>
</organism>
<sequence>MLAGRCNRCRYELGLRLVPLRLGFRRKSSAELVGRCGENGAKSSKLVALRNSQITRHGRNGNVREAERVFRSMGFRNVVSWTAMLTAYAENGRLKEAVEIFDEMPERSVASCNAMITAYVRNGAGVSVGEAFALFCEMNERNAVTYGAMIMGFVMGGMICEAEKLYLEMPEQLRDPVASNVLMSGYLKAGKLEEAVGVFEGMRKRNVVSWSSMVDGYCKVGMIREARDVFDRMPERNVVSWTAMIDGYMKSGYITDGFELFSRMRSEGELEINSTTLSTMFEACGNFGKYREGIQLHKLALCSGFESDGFLGTSIVNMYFRYGHSVEALKVFYTMGMKDVISWNALLAGHVQNNEIEEAYRLFEKLPCKDAVSWTTMIIGFFKKGEVGESMKLFEMMPSKDHVAWTAVLSGLVDNGKYQEAVQWFIEMLRNCIAPNPLTLCTVVGASTGLATLNEGLQVHAYVVKSNLALDLSIANALISMYSKRGSVKDANRVFRDVEVPNIVSFNSMVTGFAQNGFGAEALELLDVIRHAGLVPNNVTFLTLLSACVHMGLVDDGWNIFNSMRYVYKIEPRPDHYACMVDLLGRAGLLDEALDILKSMPCKPHAGVWGALLGASQIHSRLDLAKLASEELFSLDPNNAAPYVVLSNLYSSVGEWEKDEKTISDKKMRLLKKIPGSSQIFVNNTAS</sequence>
<evidence type="ECO:0000313" key="3">
    <source>
        <dbReference type="EnsemblPlants" id="Kaladp0630s0046.1.v1.1.CDS.1"/>
    </source>
</evidence>
<feature type="repeat" description="PPR" evidence="2">
    <location>
        <begin position="142"/>
        <end position="172"/>
    </location>
</feature>
<accession>A0A7N0VFH5</accession>
<dbReference type="Pfam" id="PF01535">
    <property type="entry name" value="PPR"/>
    <property type="match status" value="8"/>
</dbReference>
<evidence type="ECO:0000256" key="1">
    <source>
        <dbReference type="ARBA" id="ARBA00022737"/>
    </source>
</evidence>
<feature type="repeat" description="PPR" evidence="2">
    <location>
        <begin position="175"/>
        <end position="205"/>
    </location>
</feature>
<feature type="repeat" description="PPR" evidence="2">
    <location>
        <begin position="77"/>
        <end position="111"/>
    </location>
</feature>
<dbReference type="Pfam" id="PF12854">
    <property type="entry name" value="PPR_1"/>
    <property type="match status" value="1"/>
</dbReference>
<dbReference type="FunFam" id="1.25.40.10:FF:000090">
    <property type="entry name" value="Pentatricopeptide repeat-containing protein, chloroplastic"/>
    <property type="match status" value="1"/>
</dbReference>
<proteinExistence type="predicted"/>
<dbReference type="Gene3D" id="1.25.40.10">
    <property type="entry name" value="Tetratricopeptide repeat domain"/>
    <property type="match status" value="5"/>
</dbReference>
<dbReference type="InterPro" id="IPR046848">
    <property type="entry name" value="E_motif"/>
</dbReference>
<dbReference type="FunFam" id="1.25.40.10:FF:001212">
    <property type="entry name" value="Pentatricopeptide repeat-containing protein mitochondrial"/>
    <property type="match status" value="1"/>
</dbReference>
<dbReference type="EnsemblPlants" id="Kaladp0630s0046.1.v1.1">
    <property type="protein sequence ID" value="Kaladp0630s0046.1.v1.1.CDS.1"/>
    <property type="gene ID" value="Kaladp0630s0046.v1.1"/>
</dbReference>